<name>A0A3L6Q2G5_PANMI</name>
<accession>A0A3L6Q2G5</accession>
<sequence length="404" mass="46424">MGPEFVLGKLPEDIFDHLYSLVPLQYAARAACVSRGFLRSWRRYPRLVFDHKTLGLDRFRQTEREDTLASTDERYREYKIESYLVNKIDHILKNRSHIGVVKAFILHLHPCPNMEASYIDKWLQFALKPGIEELEFRCYRMRQEECQRLRVIEINASKLSNFVCGENLSQISLGATEVKHITMRSSQPNMICYARTNLPSFMPAVERVTVESLGEKVKTPMMSSKFLHLKYLDIYLVAVQHYYRSDYFCLVSFLEASPSLETFILRIQTDDLLVHDSVFRDLDGAQLHLRQLPECWHHNLKNVMVTGFTSAKGLIELTRYIVQNSLVLECMTLDTARGCGRRTAKTNKCKPMFEEGLKEAQKAVEAVRICIEGIVRPSTSLKALEPCSQCECKGSTCTLSLCGV</sequence>
<dbReference type="AlphaFoldDB" id="A0A3L6Q2G5"/>
<gene>
    <name evidence="2" type="ORF">C2845_PM17G10530</name>
</gene>
<protein>
    <recommendedName>
        <fullName evidence="1">At1g61320/AtMIF1 LRR domain-containing protein</fullName>
    </recommendedName>
</protein>
<dbReference type="Pfam" id="PF23622">
    <property type="entry name" value="LRR_At1g61320_AtMIF1"/>
    <property type="match status" value="2"/>
</dbReference>
<dbReference type="PANTHER" id="PTHR34145">
    <property type="entry name" value="OS02G0105600 PROTEIN"/>
    <property type="match status" value="1"/>
</dbReference>
<proteinExistence type="predicted"/>
<dbReference type="SUPFAM" id="SSF81383">
    <property type="entry name" value="F-box domain"/>
    <property type="match status" value="1"/>
</dbReference>
<evidence type="ECO:0000259" key="1">
    <source>
        <dbReference type="Pfam" id="PF23622"/>
    </source>
</evidence>
<comment type="caution">
    <text evidence="2">The sequence shown here is derived from an EMBL/GenBank/DDBJ whole genome shotgun (WGS) entry which is preliminary data.</text>
</comment>
<organism evidence="2 3">
    <name type="scientific">Panicum miliaceum</name>
    <name type="common">Proso millet</name>
    <name type="synonym">Broomcorn millet</name>
    <dbReference type="NCBI Taxonomy" id="4540"/>
    <lineage>
        <taxon>Eukaryota</taxon>
        <taxon>Viridiplantae</taxon>
        <taxon>Streptophyta</taxon>
        <taxon>Embryophyta</taxon>
        <taxon>Tracheophyta</taxon>
        <taxon>Spermatophyta</taxon>
        <taxon>Magnoliopsida</taxon>
        <taxon>Liliopsida</taxon>
        <taxon>Poales</taxon>
        <taxon>Poaceae</taxon>
        <taxon>PACMAD clade</taxon>
        <taxon>Panicoideae</taxon>
        <taxon>Panicodae</taxon>
        <taxon>Paniceae</taxon>
        <taxon>Panicinae</taxon>
        <taxon>Panicum</taxon>
        <taxon>Panicum sect. Panicum</taxon>
    </lineage>
</organism>
<evidence type="ECO:0000313" key="2">
    <source>
        <dbReference type="EMBL" id="RLM69049.1"/>
    </source>
</evidence>
<dbReference type="EMBL" id="PQIB02000014">
    <property type="protein sequence ID" value="RLM69049.1"/>
    <property type="molecule type" value="Genomic_DNA"/>
</dbReference>
<dbReference type="InterPro" id="IPR053772">
    <property type="entry name" value="At1g61320/At1g61330-like"/>
</dbReference>
<dbReference type="STRING" id="4540.A0A3L6Q2G5"/>
<dbReference type="OrthoDB" id="647634at2759"/>
<keyword evidence="3" id="KW-1185">Reference proteome</keyword>
<dbReference type="InterPro" id="IPR036047">
    <property type="entry name" value="F-box-like_dom_sf"/>
</dbReference>
<dbReference type="PANTHER" id="PTHR34145:SF8">
    <property type="entry name" value="OS05G0538250 PROTEIN"/>
    <property type="match status" value="1"/>
</dbReference>
<reference evidence="3" key="1">
    <citation type="journal article" date="2019" name="Nat. Commun.">
        <title>The genome of broomcorn millet.</title>
        <authorList>
            <person name="Zou C."/>
            <person name="Miki D."/>
            <person name="Li D."/>
            <person name="Tang Q."/>
            <person name="Xiao L."/>
            <person name="Rajput S."/>
            <person name="Deng P."/>
            <person name="Jia W."/>
            <person name="Huang R."/>
            <person name="Zhang M."/>
            <person name="Sun Y."/>
            <person name="Hu J."/>
            <person name="Fu X."/>
            <person name="Schnable P.S."/>
            <person name="Li F."/>
            <person name="Zhang H."/>
            <person name="Feng B."/>
            <person name="Zhu X."/>
            <person name="Liu R."/>
            <person name="Schnable J.C."/>
            <person name="Zhu J.-K."/>
            <person name="Zhang H."/>
        </authorList>
    </citation>
    <scope>NUCLEOTIDE SEQUENCE [LARGE SCALE GENOMIC DNA]</scope>
</reference>
<dbReference type="InterPro" id="IPR055357">
    <property type="entry name" value="LRR_At1g61320_AtMIF1"/>
</dbReference>
<feature type="domain" description="At1g61320/AtMIF1 LRR" evidence="1">
    <location>
        <begin position="91"/>
        <end position="142"/>
    </location>
</feature>
<dbReference type="Proteomes" id="UP000275267">
    <property type="component" value="Unassembled WGS sequence"/>
</dbReference>
<feature type="domain" description="At1g61320/AtMIF1 LRR" evidence="1">
    <location>
        <begin position="144"/>
        <end position="388"/>
    </location>
</feature>
<evidence type="ECO:0000313" key="3">
    <source>
        <dbReference type="Proteomes" id="UP000275267"/>
    </source>
</evidence>